<dbReference type="InterPro" id="IPR023019">
    <property type="entry name" value="His_synth_HisIE"/>
</dbReference>
<dbReference type="NCBIfam" id="TIGR03188">
    <property type="entry name" value="histidine_hisI"/>
    <property type="match status" value="1"/>
</dbReference>
<keyword evidence="8 13" id="KW-0547">Nucleotide-binding</keyword>
<evidence type="ECO:0000256" key="1">
    <source>
        <dbReference type="ARBA" id="ARBA00000024"/>
    </source>
</evidence>
<dbReference type="GO" id="GO:0005737">
    <property type="term" value="C:cytoplasm"/>
    <property type="evidence" value="ECO:0007669"/>
    <property type="project" value="UniProtKB-SubCell"/>
</dbReference>
<comment type="catalytic activity">
    <reaction evidence="1 13">
        <text>1-(5-phospho-beta-D-ribosyl)-5'-AMP + H2O = 1-(5-phospho-beta-D-ribosyl)-5-[(5-phospho-beta-D-ribosylamino)methylideneamino]imidazole-4-carboxamide</text>
        <dbReference type="Rhea" id="RHEA:20049"/>
        <dbReference type="ChEBI" id="CHEBI:15377"/>
        <dbReference type="ChEBI" id="CHEBI:58435"/>
        <dbReference type="ChEBI" id="CHEBI:59457"/>
        <dbReference type="EC" id="3.5.4.19"/>
    </reaction>
</comment>
<dbReference type="UniPathway" id="UPA00031">
    <property type="reaction ID" value="UER00007"/>
</dbReference>
<dbReference type="PANTHER" id="PTHR42945:SF1">
    <property type="entry name" value="HISTIDINE BIOSYNTHESIS BIFUNCTIONAL PROTEIN HIS7"/>
    <property type="match status" value="1"/>
</dbReference>
<dbReference type="GO" id="GO:0004635">
    <property type="term" value="F:phosphoribosyl-AMP cyclohydrolase activity"/>
    <property type="evidence" value="ECO:0007669"/>
    <property type="project" value="UniProtKB-UniRule"/>
</dbReference>
<comment type="catalytic activity">
    <reaction evidence="2 13">
        <text>1-(5-phospho-beta-D-ribosyl)-ATP + H2O = 1-(5-phospho-beta-D-ribosyl)-5'-AMP + diphosphate + H(+)</text>
        <dbReference type="Rhea" id="RHEA:22828"/>
        <dbReference type="ChEBI" id="CHEBI:15377"/>
        <dbReference type="ChEBI" id="CHEBI:15378"/>
        <dbReference type="ChEBI" id="CHEBI:33019"/>
        <dbReference type="ChEBI" id="CHEBI:59457"/>
        <dbReference type="ChEBI" id="CHEBI:73183"/>
        <dbReference type="EC" id="3.6.1.31"/>
    </reaction>
</comment>
<evidence type="ECO:0000256" key="12">
    <source>
        <dbReference type="ARBA" id="ARBA00023268"/>
    </source>
</evidence>
<evidence type="ECO:0000259" key="14">
    <source>
        <dbReference type="Pfam" id="PF01502"/>
    </source>
</evidence>
<keyword evidence="7 13" id="KW-0028">Amino-acid biosynthesis</keyword>
<dbReference type="InterPro" id="IPR038019">
    <property type="entry name" value="PRib_AMP_CycHydrolase_sf"/>
</dbReference>
<accession>A0A2T2X896</accession>
<comment type="caution">
    <text evidence="15">The sequence shown here is derived from an EMBL/GenBank/DDBJ whole genome shotgun (WGS) entry which is preliminary data.</text>
</comment>
<evidence type="ECO:0000313" key="16">
    <source>
        <dbReference type="Proteomes" id="UP000242699"/>
    </source>
</evidence>
<dbReference type="InterPro" id="IPR002496">
    <property type="entry name" value="PRib_AMP_CycHydrolase_dom"/>
</dbReference>
<feature type="region of interest" description="Phosphoribosyl-ATP pyrophosphohydrolase" evidence="13">
    <location>
        <begin position="111"/>
        <end position="211"/>
    </location>
</feature>
<dbReference type="Pfam" id="PF01503">
    <property type="entry name" value="PRA-PH"/>
    <property type="match status" value="1"/>
</dbReference>
<keyword evidence="12 13" id="KW-0511">Multifunctional enzyme</keyword>
<dbReference type="AlphaFoldDB" id="A0A2T2X896"/>
<evidence type="ECO:0000256" key="13">
    <source>
        <dbReference type="HAMAP-Rule" id="MF_01019"/>
    </source>
</evidence>
<comment type="similarity">
    <text evidence="5 13">In the C-terminal section; belongs to the PRA-PH family.</text>
</comment>
<dbReference type="GO" id="GO:0005524">
    <property type="term" value="F:ATP binding"/>
    <property type="evidence" value="ECO:0007669"/>
    <property type="project" value="UniProtKB-KW"/>
</dbReference>
<dbReference type="HAMAP" id="MF_01020">
    <property type="entry name" value="HisE"/>
    <property type="match status" value="1"/>
</dbReference>
<keyword evidence="9 13" id="KW-0378">Hydrolase</keyword>
<evidence type="ECO:0000313" key="15">
    <source>
        <dbReference type="EMBL" id="PSR30676.1"/>
    </source>
</evidence>
<dbReference type="SUPFAM" id="SSF141734">
    <property type="entry name" value="HisI-like"/>
    <property type="match status" value="1"/>
</dbReference>
<evidence type="ECO:0000256" key="4">
    <source>
        <dbReference type="ARBA" id="ARBA00005204"/>
    </source>
</evidence>
<dbReference type="Proteomes" id="UP000242699">
    <property type="component" value="Unassembled WGS sequence"/>
</dbReference>
<reference evidence="15 16" key="1">
    <citation type="journal article" date="2014" name="BMC Genomics">
        <title>Comparison of environmental and isolate Sulfobacillus genomes reveals diverse carbon, sulfur, nitrogen, and hydrogen metabolisms.</title>
        <authorList>
            <person name="Justice N.B."/>
            <person name="Norman A."/>
            <person name="Brown C.T."/>
            <person name="Singh A."/>
            <person name="Thomas B.C."/>
            <person name="Banfield J.F."/>
        </authorList>
    </citation>
    <scope>NUCLEOTIDE SEQUENCE [LARGE SCALE GENOMIC DNA]</scope>
    <source>
        <strain evidence="15">AMDSBA1</strain>
    </source>
</reference>
<dbReference type="NCBIfam" id="NF002747">
    <property type="entry name" value="PRK02759.1"/>
    <property type="match status" value="1"/>
</dbReference>
<feature type="domain" description="Phosphoribosyl-AMP cyclohydrolase" evidence="14">
    <location>
        <begin position="26"/>
        <end position="98"/>
    </location>
</feature>
<organism evidence="15 16">
    <name type="scientific">Sulfobacillus benefaciens</name>
    <dbReference type="NCBI Taxonomy" id="453960"/>
    <lineage>
        <taxon>Bacteria</taxon>
        <taxon>Bacillati</taxon>
        <taxon>Bacillota</taxon>
        <taxon>Clostridia</taxon>
        <taxon>Eubacteriales</taxon>
        <taxon>Clostridiales Family XVII. Incertae Sedis</taxon>
        <taxon>Sulfobacillus</taxon>
    </lineage>
</organism>
<dbReference type="Pfam" id="PF01502">
    <property type="entry name" value="PRA-CH"/>
    <property type="match status" value="1"/>
</dbReference>
<evidence type="ECO:0000256" key="3">
    <source>
        <dbReference type="ARBA" id="ARBA00005169"/>
    </source>
</evidence>
<dbReference type="InterPro" id="IPR008179">
    <property type="entry name" value="HisE"/>
</dbReference>
<dbReference type="PANTHER" id="PTHR42945">
    <property type="entry name" value="HISTIDINE BIOSYNTHESIS BIFUNCTIONAL PROTEIN"/>
    <property type="match status" value="1"/>
</dbReference>
<evidence type="ECO:0000256" key="5">
    <source>
        <dbReference type="ARBA" id="ARBA00007731"/>
    </source>
</evidence>
<gene>
    <name evidence="13" type="primary">hisI</name>
    <name evidence="13" type="synonym">hisIE</name>
    <name evidence="15" type="ORF">C7B43_05140</name>
</gene>
<evidence type="ECO:0000256" key="10">
    <source>
        <dbReference type="ARBA" id="ARBA00022840"/>
    </source>
</evidence>
<dbReference type="GO" id="GO:0004636">
    <property type="term" value="F:phosphoribosyl-ATP diphosphatase activity"/>
    <property type="evidence" value="ECO:0007669"/>
    <property type="project" value="UniProtKB-UniRule"/>
</dbReference>
<comment type="similarity">
    <text evidence="6 13">In the N-terminal section; belongs to the PRA-CH family.</text>
</comment>
<keyword evidence="13" id="KW-0963">Cytoplasm</keyword>
<evidence type="ECO:0000256" key="6">
    <source>
        <dbReference type="ARBA" id="ARBA00008299"/>
    </source>
</evidence>
<dbReference type="InterPro" id="IPR021130">
    <property type="entry name" value="PRib-ATP_PPHydrolase-like"/>
</dbReference>
<feature type="region of interest" description="Phosphoribosyl-AMP cyclohydrolase" evidence="13">
    <location>
        <begin position="1"/>
        <end position="110"/>
    </location>
</feature>
<dbReference type="SUPFAM" id="SSF101386">
    <property type="entry name" value="all-alpha NTP pyrophosphatases"/>
    <property type="match status" value="1"/>
</dbReference>
<dbReference type="Gene3D" id="3.10.20.810">
    <property type="entry name" value="Phosphoribosyl-AMP cyclohydrolase"/>
    <property type="match status" value="1"/>
</dbReference>
<proteinExistence type="inferred from homology"/>
<name>A0A2T2X896_9FIRM</name>
<comment type="pathway">
    <text evidence="4 13">Amino-acid biosynthesis; L-histidine biosynthesis; L-histidine from 5-phospho-alpha-D-ribose 1-diphosphate: step 2/9.</text>
</comment>
<dbReference type="EC" id="3.6.1.31" evidence="13"/>
<dbReference type="EMBL" id="PXYT01000008">
    <property type="protein sequence ID" value="PSR30676.1"/>
    <property type="molecule type" value="Genomic_DNA"/>
</dbReference>
<keyword evidence="11 13" id="KW-0368">Histidine biosynthesis</keyword>
<evidence type="ECO:0000256" key="2">
    <source>
        <dbReference type="ARBA" id="ARBA00001460"/>
    </source>
</evidence>
<comment type="pathway">
    <text evidence="3 13">Amino-acid biosynthesis; L-histidine biosynthesis; L-histidine from 5-phospho-alpha-D-ribose 1-diphosphate: step 3/9.</text>
</comment>
<dbReference type="HAMAP" id="MF_01019">
    <property type="entry name" value="HisIE"/>
    <property type="match status" value="1"/>
</dbReference>
<keyword evidence="10 13" id="KW-0067">ATP-binding</keyword>
<dbReference type="CDD" id="cd11534">
    <property type="entry name" value="NTP-PPase_HisIE_like"/>
    <property type="match status" value="1"/>
</dbReference>
<evidence type="ECO:0000256" key="7">
    <source>
        <dbReference type="ARBA" id="ARBA00022605"/>
    </source>
</evidence>
<evidence type="ECO:0000256" key="11">
    <source>
        <dbReference type="ARBA" id="ARBA00023102"/>
    </source>
</evidence>
<comment type="subcellular location">
    <subcellularLocation>
        <location evidence="13">Cytoplasm</location>
    </subcellularLocation>
</comment>
<dbReference type="Gene3D" id="1.10.287.1080">
    <property type="entry name" value="MazG-like"/>
    <property type="match status" value="1"/>
</dbReference>
<dbReference type="GO" id="GO:0000105">
    <property type="term" value="P:L-histidine biosynthetic process"/>
    <property type="evidence" value="ECO:0007669"/>
    <property type="project" value="UniProtKB-UniRule"/>
</dbReference>
<protein>
    <recommendedName>
        <fullName evidence="13">Histidine biosynthesis bifunctional protein HisIE</fullName>
    </recommendedName>
    <domain>
        <recommendedName>
            <fullName evidence="13">Phosphoribosyl-AMP cyclohydrolase</fullName>
            <shortName evidence="13">PRA-CH</shortName>
            <ecNumber evidence="13">3.5.4.19</ecNumber>
        </recommendedName>
    </domain>
    <domain>
        <recommendedName>
            <fullName evidence="13">Phosphoribosyl-ATP pyrophosphatase</fullName>
            <shortName evidence="13">PRA-PH</shortName>
            <ecNumber evidence="13">3.6.1.31</ecNumber>
        </recommendedName>
    </domain>
</protein>
<evidence type="ECO:0000256" key="9">
    <source>
        <dbReference type="ARBA" id="ARBA00022801"/>
    </source>
</evidence>
<dbReference type="FunFam" id="3.10.20.810:FF:000001">
    <property type="entry name" value="Histidine biosynthesis bifunctional protein HisIE"/>
    <property type="match status" value="1"/>
</dbReference>
<dbReference type="EC" id="3.5.4.19" evidence="13"/>
<sequence>MAVVKEAGRILYPVVVQHASTLQILMCAFADDEALTLTKQTHRAHFYSRSRQELWEKGRTSGNYLTVSQVLPDCDGDSFLYLVTSDKPACHRGSPSCFDNTPQLAQDPNPLGRLRRYIQEREHANPAESYTARLLNDPLEKLLKKIGEEAIEVIVAAATDSQTPGADLVWETTDLLYHLSVLLMRSGISLDTLDQELIRRHHEPSSATPQP</sequence>
<evidence type="ECO:0000256" key="8">
    <source>
        <dbReference type="ARBA" id="ARBA00022741"/>
    </source>
</evidence>